<evidence type="ECO:0000256" key="1">
    <source>
        <dbReference type="SAM" id="MobiDB-lite"/>
    </source>
</evidence>
<dbReference type="EMBL" id="JAAALK010000282">
    <property type="protein sequence ID" value="KAG8081421.1"/>
    <property type="molecule type" value="Genomic_DNA"/>
</dbReference>
<gene>
    <name evidence="2" type="ORF">GUJ93_ZPchr0007g5563</name>
</gene>
<reference evidence="2" key="1">
    <citation type="journal article" date="2021" name="bioRxiv">
        <title>Whole Genome Assembly and Annotation of Northern Wild Rice, Zizania palustris L., Supports a Whole Genome Duplication in the Zizania Genus.</title>
        <authorList>
            <person name="Haas M."/>
            <person name="Kono T."/>
            <person name="Macchietto M."/>
            <person name="Millas R."/>
            <person name="McGilp L."/>
            <person name="Shao M."/>
            <person name="Duquette J."/>
            <person name="Hirsch C.N."/>
            <person name="Kimball J."/>
        </authorList>
    </citation>
    <scope>NUCLEOTIDE SEQUENCE</scope>
    <source>
        <tissue evidence="2">Fresh leaf tissue</tissue>
    </source>
</reference>
<feature type="compositionally biased region" description="Basic and acidic residues" evidence="1">
    <location>
        <begin position="181"/>
        <end position="199"/>
    </location>
</feature>
<feature type="compositionally biased region" description="Basic and acidic residues" evidence="1">
    <location>
        <begin position="78"/>
        <end position="92"/>
    </location>
</feature>
<evidence type="ECO:0000313" key="2">
    <source>
        <dbReference type="EMBL" id="KAG8081421.1"/>
    </source>
</evidence>
<feature type="region of interest" description="Disordered" evidence="1">
    <location>
        <begin position="69"/>
        <end position="214"/>
    </location>
</feature>
<feature type="compositionally biased region" description="Basic residues" evidence="1">
    <location>
        <begin position="122"/>
        <end position="132"/>
    </location>
</feature>
<organism evidence="2 3">
    <name type="scientific">Zizania palustris</name>
    <name type="common">Northern wild rice</name>
    <dbReference type="NCBI Taxonomy" id="103762"/>
    <lineage>
        <taxon>Eukaryota</taxon>
        <taxon>Viridiplantae</taxon>
        <taxon>Streptophyta</taxon>
        <taxon>Embryophyta</taxon>
        <taxon>Tracheophyta</taxon>
        <taxon>Spermatophyta</taxon>
        <taxon>Magnoliopsida</taxon>
        <taxon>Liliopsida</taxon>
        <taxon>Poales</taxon>
        <taxon>Poaceae</taxon>
        <taxon>BOP clade</taxon>
        <taxon>Oryzoideae</taxon>
        <taxon>Oryzeae</taxon>
        <taxon>Zizaniinae</taxon>
        <taxon>Zizania</taxon>
    </lineage>
</organism>
<accession>A0A8J5W020</accession>
<protein>
    <submittedName>
        <fullName evidence="2">Uncharacterized protein</fullName>
    </submittedName>
</protein>
<feature type="compositionally biased region" description="Gly residues" evidence="1">
    <location>
        <begin position="93"/>
        <end position="121"/>
    </location>
</feature>
<evidence type="ECO:0000313" key="3">
    <source>
        <dbReference type="Proteomes" id="UP000729402"/>
    </source>
</evidence>
<feature type="compositionally biased region" description="Basic and acidic residues" evidence="1">
    <location>
        <begin position="133"/>
        <end position="144"/>
    </location>
</feature>
<comment type="caution">
    <text evidence="2">The sequence shown here is derived from an EMBL/GenBank/DDBJ whole genome shotgun (WGS) entry which is preliminary data.</text>
</comment>
<sequence length="214" mass="22690">MEYCIKFWVGILATEKRKIGHTTLSSGRTKKRKGALLRLGFELGRALGEGRRTGGGGEAWWKRRRPARWKGAAATGRGAEDWRAREREERVGDGGPAMPGEVGGSGGPATPGEVGEGGGHWQRGRRNRRRGEGRRAREREERVGDGGPATPSEVGGGGGPATPGEVGGGGGHRQRGRRKTSSREPGRGLSREGEGGTGRKEKKRFGVCSNGNCG</sequence>
<reference evidence="2" key="2">
    <citation type="submission" date="2021-02" db="EMBL/GenBank/DDBJ databases">
        <authorList>
            <person name="Kimball J.A."/>
            <person name="Haas M.W."/>
            <person name="Macchietto M."/>
            <person name="Kono T."/>
            <person name="Duquette J."/>
            <person name="Shao M."/>
        </authorList>
    </citation>
    <scope>NUCLEOTIDE SEQUENCE</scope>
    <source>
        <tissue evidence="2">Fresh leaf tissue</tissue>
    </source>
</reference>
<name>A0A8J5W020_ZIZPA</name>
<dbReference type="Proteomes" id="UP000729402">
    <property type="component" value="Unassembled WGS sequence"/>
</dbReference>
<dbReference type="AlphaFoldDB" id="A0A8J5W020"/>
<feature type="compositionally biased region" description="Gly residues" evidence="1">
    <location>
        <begin position="154"/>
        <end position="171"/>
    </location>
</feature>
<keyword evidence="3" id="KW-1185">Reference proteome</keyword>
<proteinExistence type="predicted"/>